<name>A0A8S5QF91_9VIRU</name>
<organism evidence="1">
    <name type="scientific">Phage sp. ctSLR2</name>
    <dbReference type="NCBI Taxonomy" id="2825796"/>
    <lineage>
        <taxon>Viruses</taxon>
    </lineage>
</organism>
<protein>
    <submittedName>
        <fullName evidence="1">Uncharacterized protein</fullName>
    </submittedName>
</protein>
<evidence type="ECO:0000313" key="1">
    <source>
        <dbReference type="EMBL" id="DAE17437.1"/>
    </source>
</evidence>
<dbReference type="EMBL" id="BK015640">
    <property type="protein sequence ID" value="DAE17437.1"/>
    <property type="molecule type" value="Genomic_DNA"/>
</dbReference>
<accession>A0A8S5QF91</accession>
<proteinExistence type="predicted"/>
<sequence length="667" mass="75611">MNQYILIINGTPHVLGRECIKNWDEINISLKRNDFSGIIRSFSSKFEFTEYAYNLLLNEYRINYLNANAQIEVYTFDNNKSKKYLYGNYLDFGSLEYDDTTVYINTIDNSLATKIKAKKSTQFEYPVSELSENEPLFYDRLPMKSTAKWIITGDTVEDKEVSYIRNTFEDVNGSSAAYGSKYTYPLYLNGSPEIATKNIVEVADVEKIYHAPSSSSMQPLFTNIADEGIYVEVNIHFKLYVSFSDIKNAVHGASFHLNAPFGSSSGILKEITLVEGKNDINISLPKVLVYGKSLNGRIWCYVYVSRCTCTISQLFPVASDENLTISFIAKDKSVLIDIIRPIVLLNRLLKSINDDKEGYVGEIEYADDIRLSSTTIMAAESARGLEDAKIYTSFKKYSDWMEAVYGYIPEITNNKVIFKKRTSLFHSVVQKRISYTGMDFMVKVDSSLIYSLLKVGYDKQDYDSINGRDEFHFTNEYDTGITITDKALELISPFRADPYGIEFLVSKRGEDTTDSKSDNDTFFVGASLKEDDKYYELLRDGYNVSGIISPSTMFNVMFSPRSFIEANKGYVASFFKLLRFASSSGNSDVVINDIAENSDIELTDPLFSVNTLSITAADGGIPSDVNALVEIERNSLLYTCFINELKYKIERYDGVEYSLQIKNISQL</sequence>
<reference evidence="1" key="1">
    <citation type="journal article" date="2021" name="Proc. Natl. Acad. Sci. U.S.A.">
        <title>A Catalog of Tens of Thousands of Viruses from Human Metagenomes Reveals Hidden Associations with Chronic Diseases.</title>
        <authorList>
            <person name="Tisza M.J."/>
            <person name="Buck C.B."/>
        </authorList>
    </citation>
    <scope>NUCLEOTIDE SEQUENCE</scope>
    <source>
        <strain evidence="1">CtSLR2</strain>
    </source>
</reference>